<dbReference type="OrthoDB" id="3801591at2759"/>
<sequence>MIPDLGQKTSDEEVALGRKVAKSLREAKRMSPFLVDPISFVRRPSLPNSSEAQDEQPTKPTHSRSAHQFYSPSPASSNASSPPSKQILPCGCSRSHVLMSQLERPVEADQETSKSLKREGDDFKFNYYLPHLSDRNIDFYAEQIQSPRHMLDDRAFEMDSAVELGLPYIDEGDFEYYPRSDRSSSPSSRGSESESSDVDDTYTQVRSGGGYAGEKKQTWCLRFLRSLRKVIRRSPGFF</sequence>
<organism evidence="2">
    <name type="scientific">Mytilinidion resinicola</name>
    <dbReference type="NCBI Taxonomy" id="574789"/>
    <lineage>
        <taxon>Eukaryota</taxon>
        <taxon>Fungi</taxon>
        <taxon>Dikarya</taxon>
        <taxon>Ascomycota</taxon>
        <taxon>Pezizomycotina</taxon>
        <taxon>Dothideomycetes</taxon>
        <taxon>Pleosporomycetidae</taxon>
        <taxon>Mytilinidiales</taxon>
        <taxon>Mytilinidiaceae</taxon>
        <taxon>Mytilinidion</taxon>
    </lineage>
</organism>
<evidence type="ECO:0000313" key="4">
    <source>
        <dbReference type="RefSeq" id="XP_033571059.1"/>
    </source>
</evidence>
<protein>
    <submittedName>
        <fullName evidence="2 4">Uncharacterized protein</fullName>
    </submittedName>
</protein>
<dbReference type="GeneID" id="54469397"/>
<keyword evidence="3" id="KW-1185">Reference proteome</keyword>
<dbReference type="AlphaFoldDB" id="A0A6A6Y7D1"/>
<feature type="region of interest" description="Disordered" evidence="1">
    <location>
        <begin position="41"/>
        <end position="90"/>
    </location>
</feature>
<accession>A0A6A6Y7D1</accession>
<feature type="compositionally biased region" description="Low complexity" evidence="1">
    <location>
        <begin position="71"/>
        <end position="84"/>
    </location>
</feature>
<evidence type="ECO:0000313" key="2">
    <source>
        <dbReference type="EMBL" id="KAF2804095.1"/>
    </source>
</evidence>
<reference evidence="2 4" key="1">
    <citation type="journal article" date="2020" name="Stud. Mycol.">
        <title>101 Dothideomycetes genomes: a test case for predicting lifestyles and emergence of pathogens.</title>
        <authorList>
            <person name="Haridas S."/>
            <person name="Albert R."/>
            <person name="Binder M."/>
            <person name="Bloem J."/>
            <person name="Labutti K."/>
            <person name="Salamov A."/>
            <person name="Andreopoulos B."/>
            <person name="Baker S."/>
            <person name="Barry K."/>
            <person name="Bills G."/>
            <person name="Bluhm B."/>
            <person name="Cannon C."/>
            <person name="Castanera R."/>
            <person name="Culley D."/>
            <person name="Daum C."/>
            <person name="Ezra D."/>
            <person name="Gonzalez J."/>
            <person name="Henrissat B."/>
            <person name="Kuo A."/>
            <person name="Liang C."/>
            <person name="Lipzen A."/>
            <person name="Lutzoni F."/>
            <person name="Magnuson J."/>
            <person name="Mondo S."/>
            <person name="Nolan M."/>
            <person name="Ohm R."/>
            <person name="Pangilinan J."/>
            <person name="Park H.-J."/>
            <person name="Ramirez L."/>
            <person name="Alfaro M."/>
            <person name="Sun H."/>
            <person name="Tritt A."/>
            <person name="Yoshinaga Y."/>
            <person name="Zwiers L.-H."/>
            <person name="Turgeon B."/>
            <person name="Goodwin S."/>
            <person name="Spatafora J."/>
            <person name="Crous P."/>
            <person name="Grigoriev I."/>
        </authorList>
    </citation>
    <scope>NUCLEOTIDE SEQUENCE</scope>
    <source>
        <strain evidence="2 4">CBS 304.34</strain>
    </source>
</reference>
<reference evidence="4" key="2">
    <citation type="submission" date="2020-04" db="EMBL/GenBank/DDBJ databases">
        <authorList>
            <consortium name="NCBI Genome Project"/>
        </authorList>
    </citation>
    <scope>NUCLEOTIDE SEQUENCE</scope>
    <source>
        <strain evidence="4">CBS 304.34</strain>
    </source>
</reference>
<evidence type="ECO:0000256" key="1">
    <source>
        <dbReference type="SAM" id="MobiDB-lite"/>
    </source>
</evidence>
<name>A0A6A6Y7D1_9PEZI</name>
<dbReference type="RefSeq" id="XP_033571059.1">
    <property type="nucleotide sequence ID" value="XM_033728504.1"/>
</dbReference>
<reference evidence="4" key="3">
    <citation type="submission" date="2025-04" db="UniProtKB">
        <authorList>
            <consortium name="RefSeq"/>
        </authorList>
    </citation>
    <scope>IDENTIFICATION</scope>
    <source>
        <strain evidence="4">CBS 304.34</strain>
    </source>
</reference>
<dbReference type="Proteomes" id="UP000504636">
    <property type="component" value="Unplaced"/>
</dbReference>
<feature type="region of interest" description="Disordered" evidence="1">
    <location>
        <begin position="175"/>
        <end position="212"/>
    </location>
</feature>
<evidence type="ECO:0000313" key="3">
    <source>
        <dbReference type="Proteomes" id="UP000504636"/>
    </source>
</evidence>
<proteinExistence type="predicted"/>
<dbReference type="EMBL" id="MU003715">
    <property type="protein sequence ID" value="KAF2804095.1"/>
    <property type="molecule type" value="Genomic_DNA"/>
</dbReference>
<gene>
    <name evidence="2 4" type="ORF">BDZ99DRAFT_575738</name>
</gene>